<accession>A0A934NKQ5</accession>
<dbReference type="Gene3D" id="3.40.50.2300">
    <property type="match status" value="1"/>
</dbReference>
<dbReference type="SUPFAM" id="SSF52172">
    <property type="entry name" value="CheY-like"/>
    <property type="match status" value="1"/>
</dbReference>
<evidence type="ECO:0000256" key="1">
    <source>
        <dbReference type="PROSITE-ProRule" id="PRU00169"/>
    </source>
</evidence>
<evidence type="ECO:0000313" key="4">
    <source>
        <dbReference type="Proteomes" id="UP000662373"/>
    </source>
</evidence>
<dbReference type="GO" id="GO:0000160">
    <property type="term" value="P:phosphorelay signal transduction system"/>
    <property type="evidence" value="ECO:0007669"/>
    <property type="project" value="InterPro"/>
</dbReference>
<sequence length="146" mass="16763">MKKKIKCVLLIDDDLPTNFLSERVLKKTDCTERIVAVQSGIEALEYLKSTDCEKHPRPDLFFLDINMPGMNGWEFLENYCQLEEVQKSEAIVVMLTTSLNPDERDKAKKIPQISSFLNKPLSTDGIRGILLQHFPDNFLTDTFPNE</sequence>
<proteinExistence type="predicted"/>
<reference evidence="3 4" key="1">
    <citation type="submission" date="2020-09" db="EMBL/GenBank/DDBJ databases">
        <title>Draft genome of Gelidibacter salicanalis PAMC21136.</title>
        <authorList>
            <person name="Park H."/>
        </authorList>
    </citation>
    <scope>NUCLEOTIDE SEQUENCE [LARGE SCALE GENOMIC DNA]</scope>
    <source>
        <strain evidence="3 4">PAMC21136</strain>
    </source>
</reference>
<dbReference type="InterPro" id="IPR011006">
    <property type="entry name" value="CheY-like_superfamily"/>
</dbReference>
<dbReference type="PANTHER" id="PTHR44520">
    <property type="entry name" value="RESPONSE REGULATOR RCP1-RELATED"/>
    <property type="match status" value="1"/>
</dbReference>
<dbReference type="InterPro" id="IPR001789">
    <property type="entry name" value="Sig_transdc_resp-reg_receiver"/>
</dbReference>
<name>A0A934NKQ5_9FLAO</name>
<dbReference type="Proteomes" id="UP000662373">
    <property type="component" value="Unassembled WGS sequence"/>
</dbReference>
<organism evidence="3 4">
    <name type="scientific">Gelidibacter salicanalis</name>
    <dbReference type="NCBI Taxonomy" id="291193"/>
    <lineage>
        <taxon>Bacteria</taxon>
        <taxon>Pseudomonadati</taxon>
        <taxon>Bacteroidota</taxon>
        <taxon>Flavobacteriia</taxon>
        <taxon>Flavobacteriales</taxon>
        <taxon>Flavobacteriaceae</taxon>
        <taxon>Gelidibacter</taxon>
    </lineage>
</organism>
<dbReference type="EMBL" id="JAEHJZ010000035">
    <property type="protein sequence ID" value="MBJ7881822.1"/>
    <property type="molecule type" value="Genomic_DNA"/>
</dbReference>
<keyword evidence="4" id="KW-1185">Reference proteome</keyword>
<dbReference type="InterPro" id="IPR052893">
    <property type="entry name" value="TCS_response_regulator"/>
</dbReference>
<dbReference type="PROSITE" id="PS50110">
    <property type="entry name" value="RESPONSE_REGULATORY"/>
    <property type="match status" value="1"/>
</dbReference>
<dbReference type="PANTHER" id="PTHR44520:SF2">
    <property type="entry name" value="RESPONSE REGULATOR RCP1"/>
    <property type="match status" value="1"/>
</dbReference>
<comment type="caution">
    <text evidence="3">The sequence shown here is derived from an EMBL/GenBank/DDBJ whole genome shotgun (WGS) entry which is preliminary data.</text>
</comment>
<gene>
    <name evidence="3" type="ORF">JEM65_14380</name>
</gene>
<feature type="modified residue" description="4-aspartylphosphate" evidence="1">
    <location>
        <position position="64"/>
    </location>
</feature>
<evidence type="ECO:0000259" key="2">
    <source>
        <dbReference type="PROSITE" id="PS50110"/>
    </source>
</evidence>
<keyword evidence="1" id="KW-0597">Phosphoprotein</keyword>
<dbReference type="RefSeq" id="WP_199600900.1">
    <property type="nucleotide sequence ID" value="NZ_JAEHJZ010000035.1"/>
</dbReference>
<dbReference type="SMART" id="SM00448">
    <property type="entry name" value="REC"/>
    <property type="match status" value="1"/>
</dbReference>
<dbReference type="AlphaFoldDB" id="A0A934NKQ5"/>
<dbReference type="Pfam" id="PF00072">
    <property type="entry name" value="Response_reg"/>
    <property type="match status" value="1"/>
</dbReference>
<protein>
    <submittedName>
        <fullName evidence="3">Response regulator</fullName>
    </submittedName>
</protein>
<evidence type="ECO:0000313" key="3">
    <source>
        <dbReference type="EMBL" id="MBJ7881822.1"/>
    </source>
</evidence>
<feature type="domain" description="Response regulatory" evidence="2">
    <location>
        <begin position="7"/>
        <end position="134"/>
    </location>
</feature>